<evidence type="ECO:0000313" key="3">
    <source>
        <dbReference type="EMBL" id="KAL3231728.1"/>
    </source>
</evidence>
<accession>A0ABR4NTD2</accession>
<feature type="compositionally biased region" description="Polar residues" evidence="1">
    <location>
        <begin position="172"/>
        <end position="181"/>
    </location>
</feature>
<evidence type="ECO:0000256" key="2">
    <source>
        <dbReference type="SAM" id="Phobius"/>
    </source>
</evidence>
<keyword evidence="4" id="KW-1185">Reference proteome</keyword>
<name>A0ABR4NTD2_9SACH</name>
<evidence type="ECO:0000313" key="4">
    <source>
        <dbReference type="Proteomes" id="UP001623330"/>
    </source>
</evidence>
<keyword evidence="2" id="KW-0472">Membrane</keyword>
<dbReference type="Proteomes" id="UP001623330">
    <property type="component" value="Unassembled WGS sequence"/>
</dbReference>
<reference evidence="3 4" key="1">
    <citation type="submission" date="2024-05" db="EMBL/GenBank/DDBJ databases">
        <title>Long read based assembly of the Candida bracarensis genome reveals expanded adhesin content.</title>
        <authorList>
            <person name="Marcet-Houben M."/>
            <person name="Ksiezopolska E."/>
            <person name="Gabaldon T."/>
        </authorList>
    </citation>
    <scope>NUCLEOTIDE SEQUENCE [LARGE SCALE GENOMIC DNA]</scope>
    <source>
        <strain evidence="3 4">CBM6</strain>
    </source>
</reference>
<feature type="transmembrane region" description="Helical" evidence="2">
    <location>
        <begin position="64"/>
        <end position="85"/>
    </location>
</feature>
<keyword evidence="2" id="KW-1133">Transmembrane helix</keyword>
<protein>
    <submittedName>
        <fullName evidence="3">Uncharacterized protein</fullName>
    </submittedName>
</protein>
<organism evidence="3 4">
    <name type="scientific">Nakaseomyces bracarensis</name>
    <dbReference type="NCBI Taxonomy" id="273131"/>
    <lineage>
        <taxon>Eukaryota</taxon>
        <taxon>Fungi</taxon>
        <taxon>Dikarya</taxon>
        <taxon>Ascomycota</taxon>
        <taxon>Saccharomycotina</taxon>
        <taxon>Saccharomycetes</taxon>
        <taxon>Saccharomycetales</taxon>
        <taxon>Saccharomycetaceae</taxon>
        <taxon>Nakaseomyces</taxon>
    </lineage>
</organism>
<sequence>MQEQVVKKPRSGFLYTFIYIFVVQSLPSAIIAGGVEFAIAYGMYQGVSDKITLWRFPHTLSGDCALTVFIQVCVTLVSEELIIGYEDYQGKAGKIPCPWVPQNKWIRLYFDVDRGMRRMYAEYLDYQEENDVMDEEKKHLENPDNSGITEESDEIGANKEMEEDEEDKRSSDPMNSAKSGFQPMTTKEYLHKLIVHYDNHGLFWNFVEWLIQKVARGLIMAAVIWFFMWPVCMGILAGIGHKTGSHEYYFNHYPLPQVMKLIYAVAIAFASTPLSIIAIMLRNDWYEKQYQESLNNNTNDQVSVSPSTDDELDVVIGRARADNCNQIIQTEFTS</sequence>
<keyword evidence="2" id="KW-0812">Transmembrane</keyword>
<dbReference type="Pfam" id="PF10445">
    <property type="entry name" value="DUF2456"/>
    <property type="match status" value="1"/>
</dbReference>
<dbReference type="InterPro" id="IPR018852">
    <property type="entry name" value="DUF2456"/>
</dbReference>
<gene>
    <name evidence="3" type="ORF">RNJ44_00263</name>
</gene>
<comment type="caution">
    <text evidence="3">The sequence shown here is derived from an EMBL/GenBank/DDBJ whole genome shotgun (WGS) entry which is preliminary data.</text>
</comment>
<evidence type="ECO:0000256" key="1">
    <source>
        <dbReference type="SAM" id="MobiDB-lite"/>
    </source>
</evidence>
<feature type="transmembrane region" description="Helical" evidence="2">
    <location>
        <begin position="261"/>
        <end position="281"/>
    </location>
</feature>
<feature type="transmembrane region" description="Helical" evidence="2">
    <location>
        <begin position="218"/>
        <end position="241"/>
    </location>
</feature>
<dbReference type="PANTHER" id="PTHR28297:SF1">
    <property type="entry name" value="FUNGAL PROTEIN"/>
    <property type="match status" value="1"/>
</dbReference>
<dbReference type="PANTHER" id="PTHR28297">
    <property type="entry name" value="FUNGAL PROTEIN"/>
    <property type="match status" value="1"/>
</dbReference>
<dbReference type="EMBL" id="JBEVYD010000006">
    <property type="protein sequence ID" value="KAL3231728.1"/>
    <property type="molecule type" value="Genomic_DNA"/>
</dbReference>
<feature type="transmembrane region" description="Helical" evidence="2">
    <location>
        <begin position="12"/>
        <end position="44"/>
    </location>
</feature>
<feature type="region of interest" description="Disordered" evidence="1">
    <location>
        <begin position="137"/>
        <end position="181"/>
    </location>
</feature>
<proteinExistence type="predicted"/>